<dbReference type="EMBL" id="KV744884">
    <property type="protein sequence ID" value="OCK82566.1"/>
    <property type="molecule type" value="Genomic_DNA"/>
</dbReference>
<keyword evidence="2" id="KW-1185">Reference proteome</keyword>
<organism evidence="1 2">
    <name type="scientific">Lepidopterella palustris CBS 459.81</name>
    <dbReference type="NCBI Taxonomy" id="1314670"/>
    <lineage>
        <taxon>Eukaryota</taxon>
        <taxon>Fungi</taxon>
        <taxon>Dikarya</taxon>
        <taxon>Ascomycota</taxon>
        <taxon>Pezizomycotina</taxon>
        <taxon>Dothideomycetes</taxon>
        <taxon>Pleosporomycetidae</taxon>
        <taxon>Mytilinidiales</taxon>
        <taxon>Argynnaceae</taxon>
        <taxon>Lepidopterella</taxon>
    </lineage>
</organism>
<gene>
    <name evidence="1" type="ORF">K432DRAFT_380312</name>
</gene>
<accession>A0A8E2EEP5</accession>
<name>A0A8E2EEP5_9PEZI</name>
<evidence type="ECO:0000313" key="2">
    <source>
        <dbReference type="Proteomes" id="UP000250266"/>
    </source>
</evidence>
<sequence length="56" mass="6339">MVEWTSGHAAVHAIEEEAAPLGRSREWKPVSRQEICGRALWERIPSQAQLQRVACI</sequence>
<dbReference type="AlphaFoldDB" id="A0A8E2EEP5"/>
<protein>
    <submittedName>
        <fullName evidence="1">Uncharacterized protein</fullName>
    </submittedName>
</protein>
<proteinExistence type="predicted"/>
<reference evidence="1 2" key="1">
    <citation type="journal article" date="2016" name="Nat. Commun.">
        <title>Ectomycorrhizal ecology is imprinted in the genome of the dominant symbiotic fungus Cenococcum geophilum.</title>
        <authorList>
            <consortium name="DOE Joint Genome Institute"/>
            <person name="Peter M."/>
            <person name="Kohler A."/>
            <person name="Ohm R.A."/>
            <person name="Kuo A."/>
            <person name="Krutzmann J."/>
            <person name="Morin E."/>
            <person name="Arend M."/>
            <person name="Barry K.W."/>
            <person name="Binder M."/>
            <person name="Choi C."/>
            <person name="Clum A."/>
            <person name="Copeland A."/>
            <person name="Grisel N."/>
            <person name="Haridas S."/>
            <person name="Kipfer T."/>
            <person name="LaButti K."/>
            <person name="Lindquist E."/>
            <person name="Lipzen A."/>
            <person name="Maire R."/>
            <person name="Meier B."/>
            <person name="Mihaltcheva S."/>
            <person name="Molinier V."/>
            <person name="Murat C."/>
            <person name="Poggeler S."/>
            <person name="Quandt C.A."/>
            <person name="Sperisen C."/>
            <person name="Tritt A."/>
            <person name="Tisserant E."/>
            <person name="Crous P.W."/>
            <person name="Henrissat B."/>
            <person name="Nehls U."/>
            <person name="Egli S."/>
            <person name="Spatafora J.W."/>
            <person name="Grigoriev I.V."/>
            <person name="Martin F.M."/>
        </authorList>
    </citation>
    <scope>NUCLEOTIDE SEQUENCE [LARGE SCALE GENOMIC DNA]</scope>
    <source>
        <strain evidence="1 2">CBS 459.81</strain>
    </source>
</reference>
<evidence type="ECO:0000313" key="1">
    <source>
        <dbReference type="EMBL" id="OCK82566.1"/>
    </source>
</evidence>
<dbReference type="Proteomes" id="UP000250266">
    <property type="component" value="Unassembled WGS sequence"/>
</dbReference>